<geneLocation type="mitochondrion" evidence="1"/>
<organism evidence="1">
    <name type="scientific">Ammopiptanthus mongolicus</name>
    <name type="common">Piptanthus mongolicus</name>
    <dbReference type="NCBI Taxonomy" id="126911"/>
    <lineage>
        <taxon>Eukaryota</taxon>
        <taxon>Viridiplantae</taxon>
        <taxon>Streptophyta</taxon>
        <taxon>Embryophyta</taxon>
        <taxon>Tracheophyta</taxon>
        <taxon>Spermatophyta</taxon>
        <taxon>Magnoliopsida</taxon>
        <taxon>eudicotyledons</taxon>
        <taxon>Gunneridae</taxon>
        <taxon>Pentapetalae</taxon>
        <taxon>rosids</taxon>
        <taxon>fabids</taxon>
        <taxon>Fabales</taxon>
        <taxon>Fabaceae</taxon>
        <taxon>Papilionoideae</taxon>
        <taxon>50 kb inversion clade</taxon>
        <taxon>genistoids sensu lato</taxon>
        <taxon>core genistoids</taxon>
        <taxon>Sophoreae</taxon>
        <taxon>Ammopiptanthus</taxon>
    </lineage>
</organism>
<gene>
    <name evidence="1" type="primary">orf111</name>
</gene>
<protein>
    <submittedName>
        <fullName evidence="1">Uncharacterized protein</fullName>
    </submittedName>
</protein>
<proteinExistence type="predicted"/>
<reference evidence="1" key="1">
    <citation type="journal article" date="2019" name="Plant Syst. Evol.">
        <title>Analyses of mitochondrial genomes of the genus Ammopiptanthus provide new insights into the evolution of legume plants.</title>
        <authorList>
            <person name="Feng L."/>
            <person name="Li N."/>
            <person name="Yang W."/>
            <person name="Li Y."/>
            <person name="Wang C.-M."/>
            <person name="Tong S.-W."/>
            <person name="He J.-X."/>
        </authorList>
    </citation>
    <scope>NUCLEOTIDE SEQUENCE</scope>
</reference>
<keyword evidence="1" id="KW-0496">Mitochondrion</keyword>
<sequence>MEHLQNIDAPAIPHHVQLLGSQLLLHQQLIQLLVLQHRLRMKFRLHSLLFLSICHMLSQKERKLGRKWSLGTPLSLWDGVALLFIFIVRGSRSIELIPIPTSLWN</sequence>
<dbReference type="EMBL" id="MG011535">
    <property type="protein sequence ID" value="QCQ81892.1"/>
    <property type="molecule type" value="Genomic_DNA"/>
</dbReference>
<dbReference type="AlphaFoldDB" id="A0A4P8PNL6"/>
<accession>A0A4P8PNL6</accession>
<evidence type="ECO:0000313" key="1">
    <source>
        <dbReference type="EMBL" id="QCQ81892.1"/>
    </source>
</evidence>
<name>A0A4P8PNL6_AMMMO</name>